<dbReference type="Proteomes" id="UP001354989">
    <property type="component" value="Chromosome"/>
</dbReference>
<dbReference type="RefSeq" id="WP_338397570.1">
    <property type="nucleotide sequence ID" value="NZ_AP025292.1"/>
</dbReference>
<feature type="signal peptide" evidence="1">
    <location>
        <begin position="1"/>
        <end position="19"/>
    </location>
</feature>
<keyword evidence="1" id="KW-0732">Signal</keyword>
<feature type="chain" id="PRO_5046412192" evidence="1">
    <location>
        <begin position="20"/>
        <end position="281"/>
    </location>
</feature>
<dbReference type="InterPro" id="IPR046111">
    <property type="entry name" value="DUF6048"/>
</dbReference>
<protein>
    <submittedName>
        <fullName evidence="2">Uncharacterized protein</fullName>
    </submittedName>
</protein>
<dbReference type="EMBL" id="AP025292">
    <property type="protein sequence ID" value="BDC98253.1"/>
    <property type="molecule type" value="Genomic_DNA"/>
</dbReference>
<keyword evidence="3" id="KW-1185">Reference proteome</keyword>
<gene>
    <name evidence="2" type="ORF">PEPS_05340</name>
</gene>
<organism evidence="2 3">
    <name type="scientific">Persicobacter psychrovividus</name>
    <dbReference type="NCBI Taxonomy" id="387638"/>
    <lineage>
        <taxon>Bacteria</taxon>
        <taxon>Pseudomonadati</taxon>
        <taxon>Bacteroidota</taxon>
        <taxon>Cytophagia</taxon>
        <taxon>Cytophagales</taxon>
        <taxon>Persicobacteraceae</taxon>
        <taxon>Persicobacter</taxon>
    </lineage>
</organism>
<evidence type="ECO:0000313" key="2">
    <source>
        <dbReference type="EMBL" id="BDC98253.1"/>
    </source>
</evidence>
<name>A0ABM7VBF4_9BACT</name>
<dbReference type="Pfam" id="PF19515">
    <property type="entry name" value="DUF6048"/>
    <property type="match status" value="1"/>
</dbReference>
<evidence type="ECO:0000313" key="3">
    <source>
        <dbReference type="Proteomes" id="UP001354989"/>
    </source>
</evidence>
<proteinExistence type="predicted"/>
<reference evidence="2 3" key="1">
    <citation type="submission" date="2021-12" db="EMBL/GenBank/DDBJ databases">
        <title>Genome sequencing of bacteria with rrn-lacking chromosome and rrn-plasmid.</title>
        <authorList>
            <person name="Anda M."/>
            <person name="Iwasaki W."/>
        </authorList>
    </citation>
    <scope>NUCLEOTIDE SEQUENCE [LARGE SCALE GENOMIC DNA]</scope>
    <source>
        <strain evidence="2 3">NBRC 101262</strain>
    </source>
</reference>
<sequence>MLKYFLTLLLVINGLSAFAQYVDPATRNDGIMDKDISLDSADMANMSERPPREKLGKEYKYRAVEGWFIPSTLRVGVDLWSLGETAFTKGNSDLRIHADTDIGRWHLSAEFGRQVYTARRDSIFAADNSWIKSSPIYNYESKGQYIKYGVDLNLSPRSWDRSMVFFGVRRADSFYSERFSYLLTNDFGDSNQSLSLSGSHTSWYELLFGYRANIGEGFGVGWTGGLQFGTSTADQGTAVAMMPSFAPGYGLLRRKSRYFFELNLYYTIRFWDKGIPKAKPK</sequence>
<accession>A0ABM7VBF4</accession>
<evidence type="ECO:0000256" key="1">
    <source>
        <dbReference type="SAM" id="SignalP"/>
    </source>
</evidence>